<organism evidence="2 3">
    <name type="scientific">Flavihumibacter petaseus NBRC 106054</name>
    <dbReference type="NCBI Taxonomy" id="1220578"/>
    <lineage>
        <taxon>Bacteria</taxon>
        <taxon>Pseudomonadati</taxon>
        <taxon>Bacteroidota</taxon>
        <taxon>Chitinophagia</taxon>
        <taxon>Chitinophagales</taxon>
        <taxon>Chitinophagaceae</taxon>
        <taxon>Flavihumibacter</taxon>
    </lineage>
</organism>
<protein>
    <recommendedName>
        <fullName evidence="1">NAD(P)-binding domain-containing protein</fullName>
    </recommendedName>
</protein>
<dbReference type="SUPFAM" id="SSF51735">
    <property type="entry name" value="NAD(P)-binding Rossmann-fold domains"/>
    <property type="match status" value="1"/>
</dbReference>
<feature type="domain" description="NAD(P)-binding" evidence="1">
    <location>
        <begin position="9"/>
        <end position="139"/>
    </location>
</feature>
<dbReference type="RefSeq" id="WP_046369574.1">
    <property type="nucleotide sequence ID" value="NZ_BBWV01000002.1"/>
</dbReference>
<dbReference type="EMBL" id="BBWV01000002">
    <property type="protein sequence ID" value="GAO43742.1"/>
    <property type="molecule type" value="Genomic_DNA"/>
</dbReference>
<dbReference type="PANTHER" id="PTHR14097:SF7">
    <property type="entry name" value="OXIDOREDUCTASE HTATIP2"/>
    <property type="match status" value="1"/>
</dbReference>
<accession>A0A0E9N137</accession>
<dbReference type="Pfam" id="PF13460">
    <property type="entry name" value="NAD_binding_10"/>
    <property type="match status" value="1"/>
</dbReference>
<name>A0A0E9N137_9BACT</name>
<keyword evidence="3" id="KW-1185">Reference proteome</keyword>
<dbReference type="AlphaFoldDB" id="A0A0E9N137"/>
<dbReference type="Gene3D" id="3.40.50.720">
    <property type="entry name" value="NAD(P)-binding Rossmann-like Domain"/>
    <property type="match status" value="1"/>
</dbReference>
<reference evidence="2 3" key="1">
    <citation type="submission" date="2015-04" db="EMBL/GenBank/DDBJ databases">
        <title>Whole genome shotgun sequence of Flavihumibacter petaseus NBRC 106054.</title>
        <authorList>
            <person name="Miyazawa S."/>
            <person name="Hosoyama A."/>
            <person name="Hashimoto M."/>
            <person name="Noguchi M."/>
            <person name="Tsuchikane K."/>
            <person name="Ohji S."/>
            <person name="Yamazoe A."/>
            <person name="Ichikawa N."/>
            <person name="Kimura A."/>
            <person name="Fujita N."/>
        </authorList>
    </citation>
    <scope>NUCLEOTIDE SEQUENCE [LARGE SCALE GENOMIC DNA]</scope>
    <source>
        <strain evidence="2 3">NBRC 106054</strain>
    </source>
</reference>
<dbReference type="OrthoDB" id="9798632at2"/>
<dbReference type="PANTHER" id="PTHR14097">
    <property type="entry name" value="OXIDOREDUCTASE HTATIP2"/>
    <property type="match status" value="1"/>
</dbReference>
<evidence type="ECO:0000313" key="3">
    <source>
        <dbReference type="Proteomes" id="UP000033121"/>
    </source>
</evidence>
<dbReference type="InterPro" id="IPR036291">
    <property type="entry name" value="NAD(P)-bd_dom_sf"/>
</dbReference>
<comment type="caution">
    <text evidence="2">The sequence shown here is derived from an EMBL/GenBank/DDBJ whole genome shotgun (WGS) entry which is preliminary data.</text>
</comment>
<dbReference type="Proteomes" id="UP000033121">
    <property type="component" value="Unassembled WGS sequence"/>
</dbReference>
<evidence type="ECO:0000313" key="2">
    <source>
        <dbReference type="EMBL" id="GAO43742.1"/>
    </source>
</evidence>
<dbReference type="STRING" id="1220578.FPE01S_02_08480"/>
<sequence>MGRKATILGASGLIGGLLLDALLEDDYYDSVHVILRRSLNQQHPKLTEHLIDFSNQKAYEPGIASAETVFCCVGTTMKKVQGDRNAYRDIDYGIAVNAAEVAAKYGVFGYSLVSAIGADPANNNSFYLKLKGVTEEAVSKQNIPQVHIFRPSLLLGDRGEKRFAENLATGLAPVISPLLRGRYKKYRPIKAIEVAFAMLAAAKDPRKGIFIHEYDEIREWAIRSGRYQA</sequence>
<evidence type="ECO:0000259" key="1">
    <source>
        <dbReference type="Pfam" id="PF13460"/>
    </source>
</evidence>
<gene>
    <name evidence="2" type="ORF">FPE01S_02_08480</name>
</gene>
<dbReference type="InterPro" id="IPR016040">
    <property type="entry name" value="NAD(P)-bd_dom"/>
</dbReference>
<proteinExistence type="predicted"/>